<dbReference type="InterPro" id="IPR024662">
    <property type="entry name" value="Trs65"/>
</dbReference>
<sequence length="569" mass="61893">MPSLAASVQQPALTFPDDLRLELLILAQDDFNVASHVSKGPNALVTPRDTLFFEELLPVHVILRGNIDSDVFEDILSRTEVSVTANATSAAPPPRAHHGGNEVAEKPLRALLDSAALIGDDAVRGKSDSEDSPEYYAVFKAELYLKYPPAKLHKPAVHFNASVALHPAAKSNDSTPMESEYLMSGLPDTENLLGSLALSLGSITSPGEALSLPASRLTKVAPRASLTNVDARPLRISSKLIPITPMLMMRVASTASTPMSEPVATLDLELTRYVDCSVEIQSVKVKASHLSAECLTESLQSSLVLYPGDRSSLMYKLLEDDEWATANYADHALDIDVVAIARLTGSCNPRLKGQWRGTIDPFVGKRLNHWQRPGSSSSRMSQDMVASRPLGKHLSMTGRPQSTLGSDLGVTFSFSGPPNVRNGETFFLDIFIVNRSMRRKRLAIIAVPHPAKSLQSSTYGPRPFTADSNISTWRHETAEAVVQSKSLFYQHNRRQNDGAEVICLNADVRIGPLPPGTCHNVQLEFLALSPGFVSLAALHIIDLETKETIEVTDLPEIEVLDSGKDMLQI</sequence>
<protein>
    <recommendedName>
        <fullName evidence="1">Trafficking protein particle complex II-specific subunit 65 IgD3 domain-containing protein</fullName>
    </recommendedName>
</protein>
<evidence type="ECO:0000313" key="2">
    <source>
        <dbReference type="EMBL" id="KAL1306666.1"/>
    </source>
</evidence>
<evidence type="ECO:0000313" key="3">
    <source>
        <dbReference type="Proteomes" id="UP001562354"/>
    </source>
</evidence>
<dbReference type="GeneID" id="95979037"/>
<gene>
    <name evidence="2" type="ORF">AAFC00_005338</name>
</gene>
<dbReference type="EMBL" id="JBFMKM010000004">
    <property type="protein sequence ID" value="KAL1306666.1"/>
    <property type="molecule type" value="Genomic_DNA"/>
</dbReference>
<name>A0ABR3PLN4_9PEZI</name>
<dbReference type="RefSeq" id="XP_069202938.1">
    <property type="nucleotide sequence ID" value="XM_069345110.1"/>
</dbReference>
<organism evidence="2 3">
    <name type="scientific">Neodothiora populina</name>
    <dbReference type="NCBI Taxonomy" id="2781224"/>
    <lineage>
        <taxon>Eukaryota</taxon>
        <taxon>Fungi</taxon>
        <taxon>Dikarya</taxon>
        <taxon>Ascomycota</taxon>
        <taxon>Pezizomycotina</taxon>
        <taxon>Dothideomycetes</taxon>
        <taxon>Dothideomycetidae</taxon>
        <taxon>Dothideales</taxon>
        <taxon>Dothioraceae</taxon>
        <taxon>Neodothiora</taxon>
    </lineage>
</organism>
<dbReference type="InterPro" id="IPR055420">
    <property type="entry name" value="IgD3_Trs65"/>
</dbReference>
<proteinExistence type="predicted"/>
<dbReference type="PANTHER" id="PTHR28159:SF1">
    <property type="entry name" value="TRAFFICKING PROTEIN PARTICLE COMPLEX II-SPECIFIC SUBUNIT 65"/>
    <property type="match status" value="1"/>
</dbReference>
<comment type="caution">
    <text evidence="2">The sequence shown here is derived from an EMBL/GenBank/DDBJ whole genome shotgun (WGS) entry which is preliminary data.</text>
</comment>
<keyword evidence="3" id="KW-1185">Reference proteome</keyword>
<reference evidence="2 3" key="1">
    <citation type="submission" date="2024-07" db="EMBL/GenBank/DDBJ databases">
        <title>Draft sequence of the Neodothiora populina.</title>
        <authorList>
            <person name="Drown D.D."/>
            <person name="Schuette U.S."/>
            <person name="Buechlein A.B."/>
            <person name="Rusch D.R."/>
            <person name="Winton L.W."/>
            <person name="Adams G.A."/>
        </authorList>
    </citation>
    <scope>NUCLEOTIDE SEQUENCE [LARGE SCALE GENOMIC DNA]</scope>
    <source>
        <strain evidence="2 3">CPC 39397</strain>
    </source>
</reference>
<accession>A0ABR3PLN4</accession>
<dbReference type="Proteomes" id="UP001562354">
    <property type="component" value="Unassembled WGS sequence"/>
</dbReference>
<dbReference type="PANTHER" id="PTHR28159">
    <property type="entry name" value="TRAFFICKING PROTEIN PARTICLE COMPLEX II-SPECIFIC SUBUNIT 65"/>
    <property type="match status" value="1"/>
</dbReference>
<feature type="domain" description="Trafficking protein particle complex II-specific subunit 65 IgD3" evidence="1">
    <location>
        <begin position="399"/>
        <end position="559"/>
    </location>
</feature>
<evidence type="ECO:0000259" key="1">
    <source>
        <dbReference type="Pfam" id="PF12735"/>
    </source>
</evidence>
<dbReference type="Pfam" id="PF12735">
    <property type="entry name" value="IgD3_Trs65"/>
    <property type="match status" value="1"/>
</dbReference>